<organism evidence="3">
    <name type="scientific">Onchocerca flexuosa</name>
    <dbReference type="NCBI Taxonomy" id="387005"/>
    <lineage>
        <taxon>Eukaryota</taxon>
        <taxon>Metazoa</taxon>
        <taxon>Ecdysozoa</taxon>
        <taxon>Nematoda</taxon>
        <taxon>Chromadorea</taxon>
        <taxon>Rhabditida</taxon>
        <taxon>Spirurina</taxon>
        <taxon>Spiruromorpha</taxon>
        <taxon>Filarioidea</taxon>
        <taxon>Onchocercidae</taxon>
        <taxon>Onchocerca</taxon>
    </lineage>
</organism>
<evidence type="ECO:0000313" key="1">
    <source>
        <dbReference type="EMBL" id="VDP15605.1"/>
    </source>
</evidence>
<dbReference type="Proteomes" id="UP000267606">
    <property type="component" value="Unassembled WGS sequence"/>
</dbReference>
<dbReference type="EMBL" id="UZAJ01040617">
    <property type="protein sequence ID" value="VDP15605.1"/>
    <property type="molecule type" value="Genomic_DNA"/>
</dbReference>
<dbReference type="WBParaSite" id="OFLC_0001414301-mRNA-1">
    <property type="protein sequence ID" value="OFLC_0001414301-mRNA-1"/>
    <property type="gene ID" value="OFLC_0001414301"/>
</dbReference>
<evidence type="ECO:0000313" key="3">
    <source>
        <dbReference type="WBParaSite" id="OFLC_0001414301-mRNA-1"/>
    </source>
</evidence>
<dbReference type="AlphaFoldDB" id="A0A183I323"/>
<sequence>MRAERRAARVENSRLRARRSFSTISDLLRSEQNERDRVRMAESRKRKTGDQHQAWFRAQQSRYYNRLASRISLDVLFFYYGYEKAWRHLLYYKSYEIEIPLVTA</sequence>
<name>A0A183I323_9BILA</name>
<keyword evidence="2" id="KW-1185">Reference proteome</keyword>
<protein>
    <submittedName>
        <fullName evidence="1 3">Uncharacterized protein</fullName>
    </submittedName>
</protein>
<gene>
    <name evidence="1" type="ORF">OFLC_LOCUS14135</name>
</gene>
<evidence type="ECO:0000313" key="2">
    <source>
        <dbReference type="Proteomes" id="UP000267606"/>
    </source>
</evidence>
<proteinExistence type="predicted"/>
<accession>A0A183I323</accession>
<reference evidence="1 2" key="2">
    <citation type="submission" date="2018-11" db="EMBL/GenBank/DDBJ databases">
        <authorList>
            <consortium name="Pathogen Informatics"/>
        </authorList>
    </citation>
    <scope>NUCLEOTIDE SEQUENCE [LARGE SCALE GENOMIC DNA]</scope>
</reference>
<reference evidence="3" key="1">
    <citation type="submission" date="2016-06" db="UniProtKB">
        <authorList>
            <consortium name="WormBaseParasite"/>
        </authorList>
    </citation>
    <scope>IDENTIFICATION</scope>
</reference>